<evidence type="ECO:0000313" key="2">
    <source>
        <dbReference type="EMBL" id="KOF20862.1"/>
    </source>
</evidence>
<evidence type="ECO:0000256" key="1">
    <source>
        <dbReference type="SAM" id="Phobius"/>
    </source>
</evidence>
<organism evidence="2 3">
    <name type="scientific">Ensifer adhaerens</name>
    <name type="common">Sinorhizobium morelense</name>
    <dbReference type="NCBI Taxonomy" id="106592"/>
    <lineage>
        <taxon>Bacteria</taxon>
        <taxon>Pseudomonadati</taxon>
        <taxon>Pseudomonadota</taxon>
        <taxon>Alphaproteobacteria</taxon>
        <taxon>Hyphomicrobiales</taxon>
        <taxon>Rhizobiaceae</taxon>
        <taxon>Sinorhizobium/Ensifer group</taxon>
        <taxon>Ensifer</taxon>
    </lineage>
</organism>
<feature type="transmembrane region" description="Helical" evidence="1">
    <location>
        <begin position="104"/>
        <end position="123"/>
    </location>
</feature>
<feature type="transmembrane region" description="Helical" evidence="1">
    <location>
        <begin position="36"/>
        <end position="54"/>
    </location>
</feature>
<dbReference type="RefSeq" id="WP_053247794.1">
    <property type="nucleotide sequence ID" value="NZ_LGAP01000002.1"/>
</dbReference>
<evidence type="ECO:0008006" key="4">
    <source>
        <dbReference type="Google" id="ProtNLM"/>
    </source>
</evidence>
<evidence type="ECO:0000313" key="3">
    <source>
        <dbReference type="Proteomes" id="UP000037425"/>
    </source>
</evidence>
<protein>
    <recommendedName>
        <fullName evidence="4">DUF2809 domain-containing protein</fullName>
    </recommendedName>
</protein>
<feature type="transmembrane region" description="Helical" evidence="1">
    <location>
        <begin position="61"/>
        <end position="84"/>
    </location>
</feature>
<name>A0A0L8C1P2_ENSAD</name>
<keyword evidence="1" id="KW-0812">Transmembrane</keyword>
<keyword evidence="1" id="KW-1133">Transmembrane helix</keyword>
<dbReference type="InterPro" id="IPR021257">
    <property type="entry name" value="DUF2809"/>
</dbReference>
<dbReference type="EMBL" id="LGAP01000002">
    <property type="protein sequence ID" value="KOF20862.1"/>
    <property type="molecule type" value="Genomic_DNA"/>
</dbReference>
<proteinExistence type="predicted"/>
<feature type="transmembrane region" description="Helical" evidence="1">
    <location>
        <begin position="9"/>
        <end position="30"/>
    </location>
</feature>
<sequence>MELRFNRPAFVFSILLFVVLVLLATVGAGWGWIRSFSGDVLAVMWVYCMLASVVKARPQLVAGIAFSLGVAVELAQYLASNFGIRVSNPIMRVVLGATPDWWDVLAYALGAVLVLGMAMLGRFRQRRTVALRAL</sequence>
<dbReference type="Pfam" id="PF10990">
    <property type="entry name" value="DUF2809"/>
    <property type="match status" value="1"/>
</dbReference>
<reference evidence="3" key="1">
    <citation type="submission" date="2015-07" db="EMBL/GenBank/DDBJ databases">
        <title>Whole genome sequence of an Ensifer adhaerens strain isolated from a cave pool in the Wind Cave National Park.</title>
        <authorList>
            <person name="Eng W.W.H."/>
            <person name="Gan H.M."/>
            <person name="Barton H.A."/>
            <person name="Savka M.A."/>
        </authorList>
    </citation>
    <scope>NUCLEOTIDE SEQUENCE [LARGE SCALE GENOMIC DNA]</scope>
    <source>
        <strain evidence="3">SD006</strain>
    </source>
</reference>
<dbReference type="OrthoDB" id="5360192at2"/>
<keyword evidence="1" id="KW-0472">Membrane</keyword>
<dbReference type="Proteomes" id="UP000037425">
    <property type="component" value="Unassembled WGS sequence"/>
</dbReference>
<dbReference type="PATRIC" id="fig|106592.7.peg.2710"/>
<comment type="caution">
    <text evidence="2">The sequence shown here is derived from an EMBL/GenBank/DDBJ whole genome shotgun (WGS) entry which is preliminary data.</text>
</comment>
<accession>A0A0L8C1P2</accession>
<dbReference type="AlphaFoldDB" id="A0A0L8C1P2"/>
<gene>
    <name evidence="2" type="ORF">AC244_05390</name>
</gene>